<sequence length="89" mass="10239">MLFVNFPNIKGKKVFAIWRRAPRVWVAKLNCHSGKRFIGYLQTLLPSFDPQPLSFGSDSTIVEFQLQRQIQVKNWCLRTEGKSHMGSTG</sequence>
<gene>
    <name evidence="1" type="ORF">RCL2_001850600</name>
</gene>
<proteinExistence type="predicted"/>
<evidence type="ECO:0000313" key="1">
    <source>
        <dbReference type="EMBL" id="GES91702.1"/>
    </source>
</evidence>
<accession>A0A8H3QUB0</accession>
<evidence type="ECO:0000313" key="2">
    <source>
        <dbReference type="Proteomes" id="UP000615446"/>
    </source>
</evidence>
<protein>
    <submittedName>
        <fullName evidence="1">Uncharacterized protein</fullName>
    </submittedName>
</protein>
<comment type="caution">
    <text evidence="1">The sequence shown here is derived from an EMBL/GenBank/DDBJ whole genome shotgun (WGS) entry which is preliminary data.</text>
</comment>
<reference evidence="1" key="1">
    <citation type="submission" date="2019-10" db="EMBL/GenBank/DDBJ databases">
        <title>Conservation and host-specific expression of non-tandemly repeated heterogenous ribosome RNA gene in arbuscular mycorrhizal fungi.</title>
        <authorList>
            <person name="Maeda T."/>
            <person name="Kobayashi Y."/>
            <person name="Nakagawa T."/>
            <person name="Ezawa T."/>
            <person name="Yamaguchi K."/>
            <person name="Bino T."/>
            <person name="Nishimoto Y."/>
            <person name="Shigenobu S."/>
            <person name="Kawaguchi M."/>
        </authorList>
    </citation>
    <scope>NUCLEOTIDE SEQUENCE</scope>
    <source>
        <strain evidence="1">HR1</strain>
    </source>
</reference>
<organism evidence="1 2">
    <name type="scientific">Rhizophagus clarus</name>
    <dbReference type="NCBI Taxonomy" id="94130"/>
    <lineage>
        <taxon>Eukaryota</taxon>
        <taxon>Fungi</taxon>
        <taxon>Fungi incertae sedis</taxon>
        <taxon>Mucoromycota</taxon>
        <taxon>Glomeromycotina</taxon>
        <taxon>Glomeromycetes</taxon>
        <taxon>Glomerales</taxon>
        <taxon>Glomeraceae</taxon>
        <taxon>Rhizophagus</taxon>
    </lineage>
</organism>
<dbReference type="Proteomes" id="UP000615446">
    <property type="component" value="Unassembled WGS sequence"/>
</dbReference>
<dbReference type="AlphaFoldDB" id="A0A8H3QUB0"/>
<dbReference type="EMBL" id="BLAL01000206">
    <property type="protein sequence ID" value="GES91702.1"/>
    <property type="molecule type" value="Genomic_DNA"/>
</dbReference>
<name>A0A8H3QUB0_9GLOM</name>